<evidence type="ECO:0000313" key="2">
    <source>
        <dbReference type="EMBL" id="MBD0825353.1"/>
    </source>
</evidence>
<proteinExistence type="predicted"/>
<gene>
    <name evidence="2" type="ORF">ICJ85_15145</name>
</gene>
<accession>A0A8J6PZD7</accession>
<evidence type="ECO:0000259" key="1">
    <source>
        <dbReference type="Pfam" id="PF13568"/>
    </source>
</evidence>
<dbReference type="InterPro" id="IPR025665">
    <property type="entry name" value="Beta-barrel_OMP_2"/>
</dbReference>
<comment type="caution">
    <text evidence="2">The sequence shown here is derived from an EMBL/GenBank/DDBJ whole genome shotgun (WGS) entry which is preliminary data.</text>
</comment>
<keyword evidence="3" id="KW-1185">Reference proteome</keyword>
<sequence>MIKKYTTSFLVAFIFLISYNAQSQILLGLIFGDDLNSEKLIFGIHMNYSWNDISNLPESGSLNAFNLGLNFNYKISDKFRAQTEMLAKYTRGAGDIPVYSLGDDHLDALYAEGKVSREIKYLSIPMAIQYLTAIGVYAEAGPHVSMRIKANDVFEADTPEGGLELKRNIKDIVNLWDFGWIVGIGYYIAPLKTTSVGVRYYGGFSDVIDGSGRQNHQQWAVYANIPLGRKGKGTED</sequence>
<feature type="domain" description="Outer membrane protein beta-barrel" evidence="1">
    <location>
        <begin position="42"/>
        <end position="208"/>
    </location>
</feature>
<dbReference type="RefSeq" id="WP_188224646.1">
    <property type="nucleotide sequence ID" value="NZ_JACVXD010000013.1"/>
</dbReference>
<evidence type="ECO:0000313" key="3">
    <source>
        <dbReference type="Proteomes" id="UP000621516"/>
    </source>
</evidence>
<protein>
    <submittedName>
        <fullName evidence="2">PorT family protein</fullName>
    </submittedName>
</protein>
<organism evidence="2 3">
    <name type="scientific">Aestuariibaculum marinum</name>
    <dbReference type="NCBI Taxonomy" id="2683592"/>
    <lineage>
        <taxon>Bacteria</taxon>
        <taxon>Pseudomonadati</taxon>
        <taxon>Bacteroidota</taxon>
        <taxon>Flavobacteriia</taxon>
        <taxon>Flavobacteriales</taxon>
        <taxon>Flavobacteriaceae</taxon>
    </lineage>
</organism>
<dbReference type="Pfam" id="PF13568">
    <property type="entry name" value="OMP_b-brl_2"/>
    <property type="match status" value="1"/>
</dbReference>
<name>A0A8J6PZD7_9FLAO</name>
<dbReference type="EMBL" id="JACVXD010000013">
    <property type="protein sequence ID" value="MBD0825353.1"/>
    <property type="molecule type" value="Genomic_DNA"/>
</dbReference>
<dbReference type="AlphaFoldDB" id="A0A8J6PZD7"/>
<reference evidence="2 3" key="1">
    <citation type="journal article" date="2018" name="J. Microbiol.">
        <title>Aestuariibaculum marinum sp. nov., a marine bacterium isolated from seawater in South Korea.</title>
        <authorList>
            <person name="Choi J."/>
            <person name="Lee D."/>
            <person name="Jang J.H."/>
            <person name="Cha S."/>
            <person name="Seo T."/>
        </authorList>
    </citation>
    <scope>NUCLEOTIDE SEQUENCE [LARGE SCALE GENOMIC DNA]</scope>
    <source>
        <strain evidence="2 3">IP7</strain>
    </source>
</reference>
<dbReference type="Proteomes" id="UP000621516">
    <property type="component" value="Unassembled WGS sequence"/>
</dbReference>